<evidence type="ECO:0000313" key="1">
    <source>
        <dbReference type="EMBL" id="KAI2392649.1"/>
    </source>
</evidence>
<comment type="caution">
    <text evidence="1">The sequence shown here is derived from an EMBL/GenBank/DDBJ whole genome shotgun (WGS) entry which is preliminary data.</text>
</comment>
<proteinExistence type="predicted"/>
<reference evidence="1" key="1">
    <citation type="journal article" date="2022" name="bioRxiv">
        <title>Population genetic analysis of Ophidiomyces ophidiicola, the causative agent of snake fungal disease, indicates recent introductions to the USA.</title>
        <authorList>
            <person name="Ladner J.T."/>
            <person name="Palmer J.M."/>
            <person name="Ettinger C.L."/>
            <person name="Stajich J.E."/>
            <person name="Farrell T.M."/>
            <person name="Glorioso B.M."/>
            <person name="Lawson B."/>
            <person name="Price S.J."/>
            <person name="Stengle A.G."/>
            <person name="Grear D.A."/>
            <person name="Lorch J.M."/>
        </authorList>
    </citation>
    <scope>NUCLEOTIDE SEQUENCE</scope>
    <source>
        <strain evidence="1">NWHC 24266-5</strain>
    </source>
</reference>
<dbReference type="EMBL" id="JALBCA010000005">
    <property type="protein sequence ID" value="KAI2392649.1"/>
    <property type="molecule type" value="Genomic_DNA"/>
</dbReference>
<protein>
    <submittedName>
        <fullName evidence="1">Protein ccc1</fullName>
    </submittedName>
</protein>
<accession>A0ACB8V5C2</accession>
<gene>
    <name evidence="1" type="primary">CCC1</name>
    <name evidence="1" type="ORF">LOY88_000445</name>
</gene>
<name>A0ACB8V5C2_9EURO</name>
<organism evidence="1">
    <name type="scientific">Ophidiomyces ophidiicola</name>
    <dbReference type="NCBI Taxonomy" id="1387563"/>
    <lineage>
        <taxon>Eukaryota</taxon>
        <taxon>Fungi</taxon>
        <taxon>Dikarya</taxon>
        <taxon>Ascomycota</taxon>
        <taxon>Pezizomycotina</taxon>
        <taxon>Eurotiomycetes</taxon>
        <taxon>Eurotiomycetidae</taxon>
        <taxon>Onygenales</taxon>
        <taxon>Onygenaceae</taxon>
        <taxon>Ophidiomyces</taxon>
    </lineage>
</organism>
<sequence>MLAVKRSLLGPDLPSAQESLRKKLEHRASIWRSREHTNGVNGVNGEHRRLLDLEDQNYHTINNSRDDSPNGSSRTRINPKIISDAILGLSDGLTVPFALSAGLSALGNTRVVVLGGLAELAAGAISMGLGGYVGGRSEIESYQATKRETEALIHASPEETTVLVRQVFARFGVPERTVTDISNNLHDSPSLLMDFLLTFHHGESAPFRNQALISGITLAVCYFIGGFIPLVPYFYAPSVSIALNWSIGVMGVTLFIFGYVKTCVVRGWNGKDNTFAGLKGGFQMVLAGGLAAGAAIALVRGIDQGNDKS</sequence>